<feature type="transmembrane region" description="Helical" evidence="2">
    <location>
        <begin position="334"/>
        <end position="359"/>
    </location>
</feature>
<keyword evidence="2" id="KW-0472">Membrane</keyword>
<feature type="compositionally biased region" description="Low complexity" evidence="1">
    <location>
        <begin position="451"/>
        <end position="468"/>
    </location>
</feature>
<organism evidence="3 4">
    <name type="scientific">Panaeolus cyanescens</name>
    <dbReference type="NCBI Taxonomy" id="181874"/>
    <lineage>
        <taxon>Eukaryota</taxon>
        <taxon>Fungi</taxon>
        <taxon>Dikarya</taxon>
        <taxon>Basidiomycota</taxon>
        <taxon>Agaricomycotina</taxon>
        <taxon>Agaricomycetes</taxon>
        <taxon>Agaricomycetidae</taxon>
        <taxon>Agaricales</taxon>
        <taxon>Agaricineae</taxon>
        <taxon>Galeropsidaceae</taxon>
        <taxon>Panaeolus</taxon>
    </lineage>
</organism>
<feature type="transmembrane region" description="Helical" evidence="2">
    <location>
        <begin position="249"/>
        <end position="273"/>
    </location>
</feature>
<dbReference type="OrthoDB" id="19657at2759"/>
<dbReference type="AlphaFoldDB" id="A0A409W724"/>
<feature type="region of interest" description="Disordered" evidence="1">
    <location>
        <begin position="448"/>
        <end position="468"/>
    </location>
</feature>
<dbReference type="InterPro" id="IPR023296">
    <property type="entry name" value="Glyco_hydro_beta-prop_sf"/>
</dbReference>
<proteinExistence type="predicted"/>
<dbReference type="InParanoid" id="A0A409W724"/>
<accession>A0A409W724</accession>
<evidence type="ECO:0000256" key="2">
    <source>
        <dbReference type="SAM" id="Phobius"/>
    </source>
</evidence>
<feature type="transmembrane region" description="Helical" evidence="2">
    <location>
        <begin position="223"/>
        <end position="242"/>
    </location>
</feature>
<dbReference type="Gene3D" id="2.115.10.20">
    <property type="entry name" value="Glycosyl hydrolase domain, family 43"/>
    <property type="match status" value="1"/>
</dbReference>
<comment type="caution">
    <text evidence="3">The sequence shown here is derived from an EMBL/GenBank/DDBJ whole genome shotgun (WGS) entry which is preliminary data.</text>
</comment>
<evidence type="ECO:0000313" key="4">
    <source>
        <dbReference type="Proteomes" id="UP000284842"/>
    </source>
</evidence>
<feature type="transmembrane region" description="Helical" evidence="2">
    <location>
        <begin position="365"/>
        <end position="384"/>
    </location>
</feature>
<evidence type="ECO:0000256" key="1">
    <source>
        <dbReference type="SAM" id="MobiDB-lite"/>
    </source>
</evidence>
<sequence length="468" mass="51117">MVTTSADGLYYIAYTTNWSGNNFAIASSSNLQTWTLKATISTSSSVINPVNTWAPEFFKDPKTGKINIIVSLSTGSYGPFLPYAFTALDSTLIRWSGPTVLSGISNAGLGYIDTFPVYYNNQYHIFAKAETNGKKTIEHAVASSLTGPYSFVQTGNFAGWGQAEGPCITILPNGRFRLFADGYSSGVSISQYLRVYVLELGESTLPPSLSILDTKRWDTIANMILQAIMVWLGDILVIYRTYIVWNRKLWVIILPLVVHIAYIVVNGISISLFARSGLDPDTIQTTYTWHQPVYPLVLAQNIITTGLLCYKIWAQHRSSIENGAIQNNGLSLGYFSQMIIESAMIYTVVLFVVVVLGAIDHPAKTLVTFSLVPTSGIVFVLLSVRVHFSGTAQKTPVNTRNTGNTSRFPPWFAGSSSANDSATLHVSATANGADVVKTQITFQRSDFQDCSDNSLSRSKSCKSSEGTS</sequence>
<reference evidence="3 4" key="1">
    <citation type="journal article" date="2018" name="Evol. Lett.">
        <title>Horizontal gene cluster transfer increased hallucinogenic mushroom diversity.</title>
        <authorList>
            <person name="Reynolds H.T."/>
            <person name="Vijayakumar V."/>
            <person name="Gluck-Thaler E."/>
            <person name="Korotkin H.B."/>
            <person name="Matheny P.B."/>
            <person name="Slot J.C."/>
        </authorList>
    </citation>
    <scope>NUCLEOTIDE SEQUENCE [LARGE SCALE GENOMIC DNA]</scope>
    <source>
        <strain evidence="3 4">2629</strain>
    </source>
</reference>
<protein>
    <submittedName>
        <fullName evidence="3">Uncharacterized protein</fullName>
    </submittedName>
</protein>
<keyword evidence="2" id="KW-0812">Transmembrane</keyword>
<dbReference type="EMBL" id="NHTK01005763">
    <property type="protein sequence ID" value="PPQ74298.1"/>
    <property type="molecule type" value="Genomic_DNA"/>
</dbReference>
<evidence type="ECO:0000313" key="3">
    <source>
        <dbReference type="EMBL" id="PPQ74298.1"/>
    </source>
</evidence>
<gene>
    <name evidence="3" type="ORF">CVT24_001334</name>
</gene>
<dbReference type="STRING" id="181874.A0A409W724"/>
<name>A0A409W724_9AGAR</name>
<feature type="transmembrane region" description="Helical" evidence="2">
    <location>
        <begin position="293"/>
        <end position="313"/>
    </location>
</feature>
<keyword evidence="2" id="KW-1133">Transmembrane helix</keyword>
<keyword evidence="4" id="KW-1185">Reference proteome</keyword>
<dbReference type="SUPFAM" id="SSF75005">
    <property type="entry name" value="Arabinanase/levansucrase/invertase"/>
    <property type="match status" value="1"/>
</dbReference>
<dbReference type="Proteomes" id="UP000284842">
    <property type="component" value="Unassembled WGS sequence"/>
</dbReference>